<evidence type="ECO:0000259" key="2">
    <source>
        <dbReference type="Pfam" id="PF07085"/>
    </source>
</evidence>
<name>A0A4U8YMV9_9BACT</name>
<dbReference type="EMBL" id="CAADHO010000003">
    <property type="protein sequence ID" value="VFQ44509.1"/>
    <property type="molecule type" value="Genomic_DNA"/>
</dbReference>
<accession>A0A4U8YMV9</accession>
<feature type="domain" description="DRTGG" evidence="2">
    <location>
        <begin position="5"/>
        <end position="105"/>
    </location>
</feature>
<dbReference type="Pfam" id="PF07085">
    <property type="entry name" value="DRTGG"/>
    <property type="match status" value="1"/>
</dbReference>
<sequence length="114" mass="12260">MKITNIATLLGGNIVTGKERVETRVSYGFAADLLSDVLTLEVEGVLLITGLCTLQTIRTAEMAEIECVVIARGKKVSPAMKDLAERTGLILIEVECSVFRASAMLFDAGLEPVF</sequence>
<evidence type="ECO:0000313" key="4">
    <source>
        <dbReference type="Proteomes" id="UP000507962"/>
    </source>
</evidence>
<reference evidence="3 4" key="1">
    <citation type="submission" date="2019-03" db="EMBL/GenBank/DDBJ databases">
        <authorList>
            <person name="Nijsse B."/>
        </authorList>
    </citation>
    <scope>NUCLEOTIDE SEQUENCE [LARGE SCALE GENOMIC DNA]</scope>
    <source>
        <strain evidence="3">Desulfoluna butyratoxydans MSL71</strain>
    </source>
</reference>
<proteinExistence type="predicted"/>
<dbReference type="InterPro" id="IPR010766">
    <property type="entry name" value="DRTGG"/>
</dbReference>
<organism evidence="3 4">
    <name type="scientific">Desulfoluna butyratoxydans</name>
    <dbReference type="NCBI Taxonomy" id="231438"/>
    <lineage>
        <taxon>Bacteria</taxon>
        <taxon>Pseudomonadati</taxon>
        <taxon>Thermodesulfobacteriota</taxon>
        <taxon>Desulfobacteria</taxon>
        <taxon>Desulfobacterales</taxon>
        <taxon>Desulfolunaceae</taxon>
        <taxon>Desulfoluna</taxon>
    </lineage>
</organism>
<protein>
    <submittedName>
        <fullName evidence="3">Drtgg</fullName>
    </submittedName>
</protein>
<comment type="subunit">
    <text evidence="1">Homohexamer.</text>
</comment>
<evidence type="ECO:0000256" key="1">
    <source>
        <dbReference type="ARBA" id="ARBA00011643"/>
    </source>
</evidence>
<evidence type="ECO:0000313" key="3">
    <source>
        <dbReference type="EMBL" id="VFQ44509.1"/>
    </source>
</evidence>
<dbReference type="Proteomes" id="UP000507962">
    <property type="component" value="Unassembled WGS sequence"/>
</dbReference>
<dbReference type="Gene3D" id="3.40.1390.20">
    <property type="entry name" value="HprK N-terminal domain-like"/>
    <property type="match status" value="1"/>
</dbReference>
<gene>
    <name evidence="3" type="ORF">MSL71_21580</name>
</gene>
<dbReference type="InterPro" id="IPR028979">
    <property type="entry name" value="Ser_kin/Pase_Hpr-like_N_sf"/>
</dbReference>
<dbReference type="RefSeq" id="WP_180140083.1">
    <property type="nucleotide sequence ID" value="NZ_CAADHO010000003.1"/>
</dbReference>
<keyword evidence="4" id="KW-1185">Reference proteome</keyword>
<dbReference type="AlphaFoldDB" id="A0A4U8YMV9"/>
<dbReference type="SUPFAM" id="SSF75138">
    <property type="entry name" value="HprK N-terminal domain-like"/>
    <property type="match status" value="1"/>
</dbReference>